<feature type="domain" description="CHAD" evidence="3">
    <location>
        <begin position="214"/>
        <end position="500"/>
    </location>
</feature>
<dbReference type="PROSITE" id="PS51708">
    <property type="entry name" value="CHAD"/>
    <property type="match status" value="1"/>
</dbReference>
<dbReference type="PROSITE" id="PS51707">
    <property type="entry name" value="CYTH"/>
    <property type="match status" value="1"/>
</dbReference>
<dbReference type="Pfam" id="PF01928">
    <property type="entry name" value="CYTH"/>
    <property type="match status" value="1"/>
</dbReference>
<dbReference type="Gene3D" id="2.40.320.10">
    <property type="entry name" value="Hypothetical Protein Pfu-838710-001"/>
    <property type="match status" value="1"/>
</dbReference>
<dbReference type="PANTHER" id="PTHR39339:SF1">
    <property type="entry name" value="CHAD DOMAIN-CONTAINING PROTEIN"/>
    <property type="match status" value="1"/>
</dbReference>
<gene>
    <name evidence="4" type="ORF">KDK95_08610</name>
</gene>
<feature type="domain" description="CYTH" evidence="2">
    <location>
        <begin position="6"/>
        <end position="201"/>
    </location>
</feature>
<dbReference type="RefSeq" id="WP_212517509.1">
    <property type="nucleotide sequence ID" value="NZ_JAGSOH010000016.1"/>
</dbReference>
<organism evidence="4 5">
    <name type="scientific">Actinospica acidithermotolerans</name>
    <dbReference type="NCBI Taxonomy" id="2828514"/>
    <lineage>
        <taxon>Bacteria</taxon>
        <taxon>Bacillati</taxon>
        <taxon>Actinomycetota</taxon>
        <taxon>Actinomycetes</taxon>
        <taxon>Catenulisporales</taxon>
        <taxon>Actinospicaceae</taxon>
        <taxon>Actinospica</taxon>
    </lineage>
</organism>
<dbReference type="Proteomes" id="UP000676325">
    <property type="component" value="Unassembled WGS sequence"/>
</dbReference>
<dbReference type="InterPro" id="IPR033469">
    <property type="entry name" value="CYTH-like_dom_sf"/>
</dbReference>
<dbReference type="InterPro" id="IPR038186">
    <property type="entry name" value="CHAD_dom_sf"/>
</dbReference>
<accession>A0A941EA02</accession>
<keyword evidence="5" id="KW-1185">Reference proteome</keyword>
<dbReference type="Gene3D" id="1.40.20.10">
    <property type="entry name" value="CHAD domain"/>
    <property type="match status" value="1"/>
</dbReference>
<evidence type="ECO:0000313" key="4">
    <source>
        <dbReference type="EMBL" id="MBR7826360.1"/>
    </source>
</evidence>
<evidence type="ECO:0000313" key="5">
    <source>
        <dbReference type="Proteomes" id="UP000676325"/>
    </source>
</evidence>
<evidence type="ECO:0000259" key="3">
    <source>
        <dbReference type="PROSITE" id="PS51708"/>
    </source>
</evidence>
<dbReference type="Pfam" id="PF05235">
    <property type="entry name" value="CHAD"/>
    <property type="match status" value="1"/>
</dbReference>
<comment type="caution">
    <text evidence="4">The sequence shown here is derived from an EMBL/GenBank/DDBJ whole genome shotgun (WGS) entry which is preliminary data.</text>
</comment>
<dbReference type="SMART" id="SM00880">
    <property type="entry name" value="CHAD"/>
    <property type="match status" value="1"/>
</dbReference>
<proteinExistence type="predicted"/>
<evidence type="ECO:0000256" key="1">
    <source>
        <dbReference type="SAM" id="MobiDB-lite"/>
    </source>
</evidence>
<dbReference type="EMBL" id="JAGSOH010000016">
    <property type="protein sequence ID" value="MBR7826360.1"/>
    <property type="molecule type" value="Genomic_DNA"/>
</dbReference>
<sequence length="508" mass="55831">MTATSTTETEWKYEAPSGRTVPDLTELPRVAEQSDSGTQTLSAVYYDTDDLVLIRAGITLRRRSGGHDAGWHLKLPDRPGTRTEIQAPLREELPDELSALLTARLRGRRVHAVAQITTRRQRHVLLDGSGTSLAEVVADDVVAEALGDSRPAERWGEVEVELTGGGMELLEAADARLHERGLERSAWPSKLERALAGRLAAGCDEPEDEDGDPDPTAADVVCAYVRIQRDELLAQDPRVRMDEPEAVHDMRVAARRLRSALQAFPRVLRLEETSGVIEELRWLGRRLGRSRDHEVVAERLEAALDRLPGELVIGPVERRIEAYATPGPDADQAASTRILDSHRYLALLDALDRLIDFPPLADHADQHAAKALPKAVKRAFKRVGRRAEAAYAAEPGQEQDVALHATRKAAKRARYAAETAQLAEDGKAVRKTISDLKDLQTALGDHQDTVLTRPAALRLGIAAHAAGENAFTYGLLHAHESASSAASLDEAKKVWSKATRAKRTQWMR</sequence>
<dbReference type="CDD" id="cd07374">
    <property type="entry name" value="CYTH-like_Pase"/>
    <property type="match status" value="1"/>
</dbReference>
<protein>
    <submittedName>
        <fullName evidence="4">CYTH and CHAD domain-containing protein</fullName>
    </submittedName>
</protein>
<dbReference type="InterPro" id="IPR007899">
    <property type="entry name" value="CHAD_dom"/>
</dbReference>
<dbReference type="InterPro" id="IPR023577">
    <property type="entry name" value="CYTH_domain"/>
</dbReference>
<dbReference type="AlphaFoldDB" id="A0A941EA02"/>
<reference evidence="4" key="1">
    <citation type="submission" date="2021-04" db="EMBL/GenBank/DDBJ databases">
        <title>Genome based classification of Actinospica acidithermotolerans sp. nov., an actinobacterium isolated from an Indonesian hot spring.</title>
        <authorList>
            <person name="Kusuma A.B."/>
            <person name="Putra K.E."/>
            <person name="Nafisah S."/>
            <person name="Loh J."/>
            <person name="Nouioui I."/>
            <person name="Goodfellow M."/>
        </authorList>
    </citation>
    <scope>NUCLEOTIDE SEQUENCE</scope>
    <source>
        <strain evidence="4">MGRD01-02</strain>
    </source>
</reference>
<feature type="region of interest" description="Disordered" evidence="1">
    <location>
        <begin position="1"/>
        <end position="24"/>
    </location>
</feature>
<name>A0A941EA02_9ACTN</name>
<dbReference type="SMART" id="SM01118">
    <property type="entry name" value="CYTH"/>
    <property type="match status" value="1"/>
</dbReference>
<dbReference type="SUPFAM" id="SSF55154">
    <property type="entry name" value="CYTH-like phosphatases"/>
    <property type="match status" value="1"/>
</dbReference>
<evidence type="ECO:0000259" key="2">
    <source>
        <dbReference type="PROSITE" id="PS51707"/>
    </source>
</evidence>
<dbReference type="PANTHER" id="PTHR39339">
    <property type="entry name" value="SLR1444 PROTEIN"/>
    <property type="match status" value="1"/>
</dbReference>